<accession>A0A6J5MET6</accession>
<feature type="region of interest" description="Disordered" evidence="1">
    <location>
        <begin position="108"/>
        <end position="152"/>
    </location>
</feature>
<gene>
    <name evidence="2" type="ORF">UFOVP482_10</name>
</gene>
<organism evidence="2">
    <name type="scientific">uncultured Caudovirales phage</name>
    <dbReference type="NCBI Taxonomy" id="2100421"/>
    <lineage>
        <taxon>Viruses</taxon>
        <taxon>Duplodnaviria</taxon>
        <taxon>Heunggongvirae</taxon>
        <taxon>Uroviricota</taxon>
        <taxon>Caudoviricetes</taxon>
        <taxon>Peduoviridae</taxon>
        <taxon>Maltschvirus</taxon>
        <taxon>Maltschvirus maltsch</taxon>
    </lineage>
</organism>
<name>A0A6J5MET6_9CAUD</name>
<sequence>MAGFDLEAYTTVQERIQEFYKKYPEGSLQFEFKGILDGSPLMMWGIAFAYRHPADERPGIGTAAELIEGKTPYTRGSELQNLETSAWGRCLAALGLGLSKGIASKQEVQAAKDRQAPGPAKPKEVDPWAIADEPDLSVPECKHGPMRRKTGLKKDGTPYAGYVCVVGGDGERCEARWDRS</sequence>
<proteinExistence type="predicted"/>
<protein>
    <submittedName>
        <fullName evidence="2">Uncharacterized protein</fullName>
    </submittedName>
</protein>
<evidence type="ECO:0000313" key="2">
    <source>
        <dbReference type="EMBL" id="CAB4145525.1"/>
    </source>
</evidence>
<feature type="compositionally biased region" description="Basic and acidic residues" evidence="1">
    <location>
        <begin position="110"/>
        <end position="126"/>
    </location>
</feature>
<dbReference type="InterPro" id="IPR057999">
    <property type="entry name" value="Gp49"/>
</dbReference>
<reference evidence="2" key="1">
    <citation type="submission" date="2020-04" db="EMBL/GenBank/DDBJ databases">
        <authorList>
            <person name="Chiriac C."/>
            <person name="Salcher M."/>
            <person name="Ghai R."/>
            <person name="Kavagutti S V."/>
        </authorList>
    </citation>
    <scope>NUCLEOTIDE SEQUENCE</scope>
</reference>
<dbReference type="Pfam" id="PF25690">
    <property type="entry name" value="Phage_gp49"/>
    <property type="match status" value="1"/>
</dbReference>
<dbReference type="EMBL" id="LR796456">
    <property type="protein sequence ID" value="CAB4145525.1"/>
    <property type="molecule type" value="Genomic_DNA"/>
</dbReference>
<evidence type="ECO:0000256" key="1">
    <source>
        <dbReference type="SAM" id="MobiDB-lite"/>
    </source>
</evidence>